<evidence type="ECO:0000313" key="2">
    <source>
        <dbReference type="Proteomes" id="UP001208689"/>
    </source>
</evidence>
<proteinExistence type="predicted"/>
<gene>
    <name evidence="1" type="ORF">NEF87_001408</name>
</gene>
<accession>A0ABY6HP72</accession>
<reference evidence="1" key="1">
    <citation type="submission" date="2022-09" db="EMBL/GenBank/DDBJ databases">
        <title>Actin cytoskeleton and complex cell architecture in an #Asgard archaeon.</title>
        <authorList>
            <person name="Ponce Toledo R.I."/>
            <person name="Schleper C."/>
            <person name="Rodrigues Oliveira T."/>
            <person name="Wollweber F."/>
            <person name="Xu J."/>
            <person name="Rittmann S."/>
            <person name="Klingl A."/>
            <person name="Pilhofer M."/>
        </authorList>
    </citation>
    <scope>NUCLEOTIDE SEQUENCE</scope>
    <source>
        <strain evidence="1">B-35</strain>
    </source>
</reference>
<keyword evidence="2" id="KW-1185">Reference proteome</keyword>
<sequence length="663" mass="75911">MSTSPNQKQQTIFIFDANFFISLKEIKANLPYQHLAVAKSALKVEFYVSGPVFNECPFIVGTIQQQFYKAVKVEKVKEAELTRVKDDLKRKGVRLLAQDPDLSLVALGKRLKTKSSEVFIVSDDFKLSQNIDTLGYRMKCLPLPAFLQILGKNLTGKHRTYWKLIRKKVLTLNLDFMMKRSDIYAPQAKIAWLIENAVSVAGEGIHLNDSNIDPKEKEPENLDDIVKLRRICDDFIRGKNIPPSDMKQIKIYQKALDTIKEGRVIIKEAKEALMKSNHKLALRQLRKVNEQLIQTFQIMGATLSENAYHFFERLMASEISKVVFLRSFVLIENNRITSALSALDQTAFFATMAQIPETVLTINYLKGLLYIYNSFYKRAINQFQFNFKLADSLKVRETLANTLKLKAIIGESITSFLIDQQEEAVKQVQTAVSHLSPKMLPSLMTALTDSGDYFLALGFPEIASNLYSEALECAIDSGRKWRYNILISKMKKAYMASSLIGTETRPSGDISVLIDKFHDIKDVDTYNEIMTELALFTNKFYEPFKFFSEGTRKLTKYADLPKEFHDEWECVKIQENKKTGRTLLIGLNEEIGLVAFDVLLDTNLDGVPENYTIKIRETAKIRIDPPDEIKESLFLIRAIVKTNNEDRDIEIVRKIPIFFKQMA</sequence>
<name>A0ABY6HP72_9ARCH</name>
<evidence type="ECO:0008006" key="3">
    <source>
        <dbReference type="Google" id="ProtNLM"/>
    </source>
</evidence>
<evidence type="ECO:0000313" key="1">
    <source>
        <dbReference type="EMBL" id="UYP45123.1"/>
    </source>
</evidence>
<organism evidence="1 2">
    <name type="scientific">Candidatus Lokiarchaeum ossiferum</name>
    <dbReference type="NCBI Taxonomy" id="2951803"/>
    <lineage>
        <taxon>Archaea</taxon>
        <taxon>Promethearchaeati</taxon>
        <taxon>Promethearchaeota</taxon>
        <taxon>Promethearchaeia</taxon>
        <taxon>Promethearchaeales</taxon>
        <taxon>Promethearchaeaceae</taxon>
        <taxon>Candidatus Lokiarchaeum</taxon>
    </lineage>
</organism>
<dbReference type="EMBL" id="CP104013">
    <property type="protein sequence ID" value="UYP45123.1"/>
    <property type="molecule type" value="Genomic_DNA"/>
</dbReference>
<dbReference type="Proteomes" id="UP001208689">
    <property type="component" value="Chromosome"/>
</dbReference>
<protein>
    <recommendedName>
        <fullName evidence="3">PIN domain-containing protein</fullName>
    </recommendedName>
</protein>